<keyword evidence="1" id="KW-1133">Transmembrane helix</keyword>
<dbReference type="Pfam" id="PF13795">
    <property type="entry name" value="HupE_UreJ_2"/>
    <property type="match status" value="1"/>
</dbReference>
<feature type="transmembrane region" description="Helical" evidence="1">
    <location>
        <begin position="261"/>
        <end position="279"/>
    </location>
</feature>
<accession>A0ABW0U2F1</accession>
<gene>
    <name evidence="2" type="ORF">ACFPTP_16390</name>
</gene>
<name>A0ABW0U2F1_9BACL</name>
<dbReference type="InterPro" id="IPR032809">
    <property type="entry name" value="Put_HupE_UreJ"/>
</dbReference>
<evidence type="ECO:0000313" key="2">
    <source>
        <dbReference type="EMBL" id="MFC5604816.1"/>
    </source>
</evidence>
<feature type="transmembrane region" description="Helical" evidence="1">
    <location>
        <begin position="321"/>
        <end position="348"/>
    </location>
</feature>
<comment type="caution">
    <text evidence="2">The sequence shown here is derived from an EMBL/GenBank/DDBJ whole genome shotgun (WGS) entry which is preliminary data.</text>
</comment>
<dbReference type="EMBL" id="JBHSNP010000029">
    <property type="protein sequence ID" value="MFC5604816.1"/>
    <property type="molecule type" value="Genomic_DNA"/>
</dbReference>
<proteinExistence type="predicted"/>
<feature type="transmembrane region" description="Helical" evidence="1">
    <location>
        <begin position="235"/>
        <end position="255"/>
    </location>
</feature>
<organism evidence="2 3">
    <name type="scientific">Sporosarcina koreensis</name>
    <dbReference type="NCBI Taxonomy" id="334735"/>
    <lineage>
        <taxon>Bacteria</taxon>
        <taxon>Bacillati</taxon>
        <taxon>Bacillota</taxon>
        <taxon>Bacilli</taxon>
        <taxon>Bacillales</taxon>
        <taxon>Caryophanaceae</taxon>
        <taxon>Sporosarcina</taxon>
    </lineage>
</organism>
<keyword evidence="3" id="KW-1185">Reference proteome</keyword>
<keyword evidence="1" id="KW-0472">Membrane</keyword>
<dbReference type="Proteomes" id="UP001596071">
    <property type="component" value="Unassembled WGS sequence"/>
</dbReference>
<keyword evidence="1" id="KW-0812">Transmembrane</keyword>
<evidence type="ECO:0000313" key="3">
    <source>
        <dbReference type="Proteomes" id="UP001596071"/>
    </source>
</evidence>
<protein>
    <submittedName>
        <fullName evidence="2">HupE/UreJ family protein</fullName>
    </submittedName>
</protein>
<feature type="transmembrane region" description="Helical" evidence="1">
    <location>
        <begin position="360"/>
        <end position="378"/>
    </location>
</feature>
<evidence type="ECO:0000256" key="1">
    <source>
        <dbReference type="SAM" id="Phobius"/>
    </source>
</evidence>
<feature type="transmembrane region" description="Helical" evidence="1">
    <location>
        <begin position="291"/>
        <end position="309"/>
    </location>
</feature>
<sequence length="379" mass="42697">MKNLILQLIKSMFIFIVMVVLIVPDKAFAHPYSASFTNITIDRDKTEVVFMIDSLSLIENIESLDPDGDNQLEPSELVEEEHEIEELVTETIAVDFGSQELTPELLKMELIEKDSKQYVQLYLTYDGFSPGDTFTFLDGFFVGDRNTNYINLVTATYEGQTSTTVLQGNERNWTILISEVQQEQGMDDLGDVSTPTKSGSAWFSFFKLGMIHILEGYDHLLFLIALLLRKQTLKQYIGIVTAFTIAHSITLSLSVLDIVNLPSLFVESVIALSIIYVALENIFRKKIQYRWGLTFAFGLIHGLGFADLLKEMALPKSQLAVALVSFNIGIEVIQVGIVLLCLPILFYLHKMNNSLKVIQIISGFIVISGAYFLVQQLFF</sequence>
<reference evidence="3" key="1">
    <citation type="journal article" date="2019" name="Int. J. Syst. Evol. Microbiol.">
        <title>The Global Catalogue of Microorganisms (GCM) 10K type strain sequencing project: providing services to taxonomists for standard genome sequencing and annotation.</title>
        <authorList>
            <consortium name="The Broad Institute Genomics Platform"/>
            <consortium name="The Broad Institute Genome Sequencing Center for Infectious Disease"/>
            <person name="Wu L."/>
            <person name="Ma J."/>
        </authorList>
    </citation>
    <scope>NUCLEOTIDE SEQUENCE [LARGE SCALE GENOMIC DNA]</scope>
    <source>
        <strain evidence="3">KACC 11299</strain>
    </source>
</reference>
<dbReference type="RefSeq" id="WP_381447018.1">
    <property type="nucleotide sequence ID" value="NZ_JBHSNP010000029.1"/>
</dbReference>